<dbReference type="PANTHER" id="PTHR33112:SF1">
    <property type="entry name" value="HETEROKARYON INCOMPATIBILITY DOMAIN-CONTAINING PROTEIN"/>
    <property type="match status" value="1"/>
</dbReference>
<dbReference type="AlphaFoldDB" id="A0A370THK2"/>
<evidence type="ECO:0000259" key="1">
    <source>
        <dbReference type="Pfam" id="PF06985"/>
    </source>
</evidence>
<dbReference type="Pfam" id="PF06985">
    <property type="entry name" value="HET"/>
    <property type="match status" value="1"/>
</dbReference>
<reference evidence="2 3" key="1">
    <citation type="journal article" date="2018" name="IMA Fungus">
        <title>IMA Genome-F 9: Draft genome sequence of Annulohypoxylon stygium, Aspergillus mulundensis, Berkeleyomyces basicola (syn. Thielaviopsis basicola), Ceratocystis smalleyi, two Cercospora beticola strains, Coleophoma cylindrospora, Fusarium fracticaudum, Phialophora cf. hyalina, and Morchella septimelata.</title>
        <authorList>
            <person name="Wingfield B.D."/>
            <person name="Bills G.F."/>
            <person name="Dong Y."/>
            <person name="Huang W."/>
            <person name="Nel W.J."/>
            <person name="Swalarsk-Parry B.S."/>
            <person name="Vaghefi N."/>
            <person name="Wilken P.M."/>
            <person name="An Z."/>
            <person name="de Beer Z.W."/>
            <person name="De Vos L."/>
            <person name="Chen L."/>
            <person name="Duong T.A."/>
            <person name="Gao Y."/>
            <person name="Hammerbacher A."/>
            <person name="Kikkert J.R."/>
            <person name="Li Y."/>
            <person name="Li H."/>
            <person name="Li K."/>
            <person name="Li Q."/>
            <person name="Liu X."/>
            <person name="Ma X."/>
            <person name="Naidoo K."/>
            <person name="Pethybridge S.J."/>
            <person name="Sun J."/>
            <person name="Steenkamp E.T."/>
            <person name="van der Nest M.A."/>
            <person name="van Wyk S."/>
            <person name="Wingfield M.J."/>
            <person name="Xiong C."/>
            <person name="Yue Q."/>
            <person name="Zhang X."/>
        </authorList>
    </citation>
    <scope>NUCLEOTIDE SEQUENCE [LARGE SCALE GENOMIC DNA]</scope>
    <source>
        <strain evidence="2 3">BP 5553</strain>
    </source>
</reference>
<evidence type="ECO:0000313" key="2">
    <source>
        <dbReference type="EMBL" id="RDL34677.1"/>
    </source>
</evidence>
<dbReference type="GeneID" id="43600654"/>
<accession>A0A370THK2</accession>
<protein>
    <submittedName>
        <fullName evidence="2">Heterokaryon incompatibility protein (HET)-containing protein</fullName>
    </submittedName>
</protein>
<dbReference type="RefSeq" id="XP_031867659.1">
    <property type="nucleotide sequence ID" value="XM_032016428.1"/>
</dbReference>
<dbReference type="EMBL" id="NPIC01000007">
    <property type="protein sequence ID" value="RDL34677.1"/>
    <property type="molecule type" value="Genomic_DNA"/>
</dbReference>
<dbReference type="STRING" id="2656787.A0A370THK2"/>
<comment type="caution">
    <text evidence="2">The sequence shown here is derived from an EMBL/GenBank/DDBJ whole genome shotgun (WGS) entry which is preliminary data.</text>
</comment>
<proteinExistence type="predicted"/>
<dbReference type="Proteomes" id="UP000254866">
    <property type="component" value="Unassembled WGS sequence"/>
</dbReference>
<sequence length="883" mass="100305">MPEQALPEKKVVYQAVQDIFTGKNAAICRPKAIRKLIEQHNDEELLAQLLQQHSLDDVATVTKKLIEEHVFEASTHGWIARSGLESRPRSETDIYREQTAKPTTEALCRKCARIDFGKIFNEQAVPEEGILVAHLGRNAGSWDTSTCPLCRLFAWVRTPHPHNPEYLPSVNKDLGYCLYAIPALTLFNRYMKDPIQDSDIINNIVLGVFLEREVADGRVRDVIQQDNPDYICNVLDQGSAARLAINGRHVDADRMSNTLIYDWLQFCDANHTDCGHNVAPYLYGRPEDIPKFQVIDCETRRIIPLPPGQPYAALSYIWGKQENPEQVADETGRLKSGTLPVVIEDAVTVTLWAGLQYLWVDKYCIAQHDDETKRLQLQAMDRVYKLSHFTICAVAGSDPTYGLPGVGSRSRQKMAPQATSKGTTLTKLSLTREHYSRHITSSDWIRRAWTFQEAIFSRRRVFFTDVGVYFECNSMWCSEHLDEEPSIRHCRYAPNETFPYMNNDLSVEHMVQCIQNYSRRNLTFESDKLNAFLGVLEHFAKMPKPLYHLQGVPLLTSEKVAERSNALTAFINGLSWGTRLPAKRREGFPSWSWTGWHFAAFYSPAISTGTAAMDEEKSLTGSHQSRSFFVLVQKHDGVVIPFPTEVSEFAAFQAAYSFRLTPYIHIDAWTIELRFEDSGAPSGVGGNKPAILRDNDEHEPYFVPFKETKGYSRPGLEGDFFWAFPVDRGQPGKVYIRLDLTLDPSTVVGNSDISKRLVTETWTGIVLPTMDIARILVVDCSKDVAERIGTISVVPGYSRWRARRPGVHHKLPEGAPRDKMWDERAELGARVDRLPNKAVKMIALDQITGMTEEQRRCHAVPWSHVMETFHCELARTRRGIWIS</sequence>
<gene>
    <name evidence="2" type="ORF">BP5553_07805</name>
</gene>
<dbReference type="InterPro" id="IPR010730">
    <property type="entry name" value="HET"/>
</dbReference>
<dbReference type="PANTHER" id="PTHR33112">
    <property type="entry name" value="DOMAIN PROTEIN, PUTATIVE-RELATED"/>
    <property type="match status" value="1"/>
</dbReference>
<evidence type="ECO:0000313" key="3">
    <source>
        <dbReference type="Proteomes" id="UP000254866"/>
    </source>
</evidence>
<dbReference type="OrthoDB" id="5428863at2759"/>
<name>A0A370THK2_9HELO</name>
<organism evidence="2 3">
    <name type="scientific">Venustampulla echinocandica</name>
    <dbReference type="NCBI Taxonomy" id="2656787"/>
    <lineage>
        <taxon>Eukaryota</taxon>
        <taxon>Fungi</taxon>
        <taxon>Dikarya</taxon>
        <taxon>Ascomycota</taxon>
        <taxon>Pezizomycotina</taxon>
        <taxon>Leotiomycetes</taxon>
        <taxon>Helotiales</taxon>
        <taxon>Pleuroascaceae</taxon>
        <taxon>Venustampulla</taxon>
    </lineage>
</organism>
<keyword evidence="3" id="KW-1185">Reference proteome</keyword>
<feature type="domain" description="Heterokaryon incompatibility" evidence="1">
    <location>
        <begin position="311"/>
        <end position="453"/>
    </location>
</feature>